<dbReference type="PANTHER" id="PTHR10073">
    <property type="entry name" value="DNA MISMATCH REPAIR PROTEIN MLH, PMS, MUTL"/>
    <property type="match status" value="1"/>
</dbReference>
<dbReference type="GO" id="GO:0032389">
    <property type="term" value="C:MutLalpha complex"/>
    <property type="evidence" value="ECO:0007669"/>
    <property type="project" value="TreeGrafter"/>
</dbReference>
<evidence type="ECO:0000256" key="1">
    <source>
        <dbReference type="ARBA" id="ARBA00004123"/>
    </source>
</evidence>
<feature type="region of interest" description="Disordered" evidence="6">
    <location>
        <begin position="407"/>
        <end position="429"/>
    </location>
</feature>
<name>A0A0L0DMK0_THETB</name>
<dbReference type="RefSeq" id="XP_013754515.1">
    <property type="nucleotide sequence ID" value="XM_013899061.1"/>
</dbReference>
<keyword evidence="9" id="KW-1185">Reference proteome</keyword>
<feature type="domain" description="DNA mismatch repair protein S5" evidence="7">
    <location>
        <begin position="213"/>
        <end position="333"/>
    </location>
</feature>
<dbReference type="CDD" id="cd16926">
    <property type="entry name" value="HATPase_MutL-MLH-PMS-like"/>
    <property type="match status" value="1"/>
</dbReference>
<evidence type="ECO:0000313" key="9">
    <source>
        <dbReference type="Proteomes" id="UP000054408"/>
    </source>
</evidence>
<evidence type="ECO:0000313" key="8">
    <source>
        <dbReference type="EMBL" id="KNC53251.1"/>
    </source>
</evidence>
<dbReference type="FunFam" id="3.30.565.10:FF:000079">
    <property type="entry name" value="DNA mismatch repair protein MLH"/>
    <property type="match status" value="1"/>
</dbReference>
<comment type="subcellular location">
    <subcellularLocation>
        <location evidence="1">Nucleus</location>
    </subcellularLocation>
</comment>
<dbReference type="SUPFAM" id="SSF54211">
    <property type="entry name" value="Ribosomal protein S5 domain 2-like"/>
    <property type="match status" value="1"/>
</dbReference>
<feature type="region of interest" description="Disordered" evidence="6">
    <location>
        <begin position="443"/>
        <end position="547"/>
    </location>
</feature>
<dbReference type="PANTHER" id="PTHR10073:SF12">
    <property type="entry name" value="DNA MISMATCH REPAIR PROTEIN MLH1"/>
    <property type="match status" value="1"/>
</dbReference>
<evidence type="ECO:0000256" key="2">
    <source>
        <dbReference type="ARBA" id="ARBA00006082"/>
    </source>
</evidence>
<dbReference type="InterPro" id="IPR014762">
    <property type="entry name" value="DNA_mismatch_repair_CS"/>
</dbReference>
<evidence type="ECO:0000256" key="5">
    <source>
        <dbReference type="ARBA" id="ARBA00023242"/>
    </source>
</evidence>
<dbReference type="FunFam" id="3.30.230.10:FF:000014">
    <property type="entry name" value="DNA mismatch repair protein Mlh1"/>
    <property type="match status" value="1"/>
</dbReference>
<dbReference type="GO" id="GO:0016887">
    <property type="term" value="F:ATP hydrolysis activity"/>
    <property type="evidence" value="ECO:0007669"/>
    <property type="project" value="InterPro"/>
</dbReference>
<protein>
    <submittedName>
        <fullName evidence="8">DNA mismatch repair protein mlh1</fullName>
    </submittedName>
</protein>
<feature type="compositionally biased region" description="Low complexity" evidence="6">
    <location>
        <begin position="522"/>
        <end position="543"/>
    </location>
</feature>
<dbReference type="Gene3D" id="3.30.230.10">
    <property type="match status" value="1"/>
</dbReference>
<dbReference type="InterPro" id="IPR002099">
    <property type="entry name" value="MutL/Mlh/PMS"/>
</dbReference>
<keyword evidence="4" id="KW-0234">DNA repair</keyword>
<dbReference type="OMA" id="ANYHVKK"/>
<dbReference type="SMART" id="SM01340">
    <property type="entry name" value="DNA_mis_repair"/>
    <property type="match status" value="1"/>
</dbReference>
<dbReference type="OrthoDB" id="10263226at2759"/>
<dbReference type="InterPro" id="IPR014721">
    <property type="entry name" value="Ribsml_uS5_D2-typ_fold_subgr"/>
</dbReference>
<dbReference type="InterPro" id="IPR032189">
    <property type="entry name" value="Mlh1_C"/>
</dbReference>
<dbReference type="AlphaFoldDB" id="A0A0L0DMK0"/>
<dbReference type="InterPro" id="IPR013507">
    <property type="entry name" value="DNA_mismatch_S5_2-like"/>
</dbReference>
<dbReference type="Gene3D" id="3.30.565.10">
    <property type="entry name" value="Histidine kinase-like ATPase, C-terminal domain"/>
    <property type="match status" value="1"/>
</dbReference>
<dbReference type="GO" id="GO:0005524">
    <property type="term" value="F:ATP binding"/>
    <property type="evidence" value="ECO:0007669"/>
    <property type="project" value="InterPro"/>
</dbReference>
<proteinExistence type="inferred from homology"/>
<organism evidence="8 9">
    <name type="scientific">Thecamonas trahens ATCC 50062</name>
    <dbReference type="NCBI Taxonomy" id="461836"/>
    <lineage>
        <taxon>Eukaryota</taxon>
        <taxon>Apusozoa</taxon>
        <taxon>Apusomonadida</taxon>
        <taxon>Apusomonadidae</taxon>
        <taxon>Thecamonas</taxon>
    </lineage>
</organism>
<dbReference type="InterPro" id="IPR038973">
    <property type="entry name" value="MutL/Mlh/Pms-like"/>
</dbReference>
<comment type="similarity">
    <text evidence="2">Belongs to the DNA mismatch repair MutL/HexB family.</text>
</comment>
<dbReference type="STRING" id="461836.A0A0L0DMK0"/>
<dbReference type="Pfam" id="PF13589">
    <property type="entry name" value="HATPase_c_3"/>
    <property type="match status" value="1"/>
</dbReference>
<gene>
    <name evidence="8" type="ORF">AMSG_08739</name>
</gene>
<dbReference type="GO" id="GO:0030983">
    <property type="term" value="F:mismatched DNA binding"/>
    <property type="evidence" value="ECO:0007669"/>
    <property type="project" value="InterPro"/>
</dbReference>
<dbReference type="PROSITE" id="PS00058">
    <property type="entry name" value="DNA_MISMATCH_REPAIR_1"/>
    <property type="match status" value="1"/>
</dbReference>
<evidence type="ECO:0000256" key="4">
    <source>
        <dbReference type="ARBA" id="ARBA00023204"/>
    </source>
</evidence>
<dbReference type="InterPro" id="IPR020568">
    <property type="entry name" value="Ribosomal_Su5_D2-typ_SF"/>
</dbReference>
<dbReference type="GO" id="GO:0006298">
    <property type="term" value="P:mismatch repair"/>
    <property type="evidence" value="ECO:0007669"/>
    <property type="project" value="InterPro"/>
</dbReference>
<accession>A0A0L0DMK0</accession>
<dbReference type="Pfam" id="PF01119">
    <property type="entry name" value="DNA_mis_repair"/>
    <property type="match status" value="1"/>
</dbReference>
<dbReference type="GeneID" id="25567359"/>
<dbReference type="InterPro" id="IPR036890">
    <property type="entry name" value="HATPase_C_sf"/>
</dbReference>
<dbReference type="Pfam" id="PF16413">
    <property type="entry name" value="Mlh1_C"/>
    <property type="match status" value="1"/>
</dbReference>
<dbReference type="Proteomes" id="UP000054408">
    <property type="component" value="Unassembled WGS sequence"/>
</dbReference>
<keyword evidence="3" id="KW-0227">DNA damage</keyword>
<feature type="compositionally biased region" description="Low complexity" evidence="6">
    <location>
        <begin position="456"/>
        <end position="478"/>
    </location>
</feature>
<sequence length="791" mass="84653">MAAPIQALDKTVVDRIAAGEVIERPANALKELVENALDAGSSSISVVVKGGGLKVLQITDNGHGIRLDDFPLVCQRFATSKLTTFDDLKSIGTFGFRGEALASISHVAHVTITSKTPEAQCAFAGSFADGKLLGKAKPTAGNTGTTIKVEDLFYNVKTRRKALKSTSEEFNRVLDVLTRYALRNAGVAFSLKKFGDTRAVLNTQTGASVKDNIALLYGTELSRELLRIDVPAANEYGASVAGFVSNANYSSKKEVSVLFVNSRSVDVPSVRKAIKALFSEYLPKKAHPFVYLDIALPPETVDVNVHPTKKQVHFMHEDEIVSLITDAIRAALLDANASRTFYSQAVLPTFSQAAADVAPKQPAAAPASDLEALKPVSAGRVSSSSSKLAPQHMVRVDHRSQTMDAFVHKSQPEPPAVTSSGSTAPYAPTPAELIQPNVLFASPETTPEDARPTPPGTARAADPAPLSSSRRSGTLRRAPSPPPEESNQQPAPRKRRRSPSPPRPAARSARAPSPSPPKRAKTSAAQKAKAPAAPRAPASSNASGKRILAPPPSIVLMSVLSLCEEVMADEHAGLSAVFRRHKFVGCVDASYALVQHETKLYLLDLPKLSQALYYQLGLAGFGAFPRFVFSNKPKLADLVTIALDDRASGWSPDDGPKDVLALATADFLVSKAEMLEEYFGVVIDTDAAALVALPQLLPSVLPPMWAVPAFLLQLGNSVDWSAELPCFATFLTALAQLYAIKPEQHLDEAVMPGSQATLAWAIEHVLFPALRSSFSRRRALPPTVPFSRSLR</sequence>
<dbReference type="EMBL" id="GL349480">
    <property type="protein sequence ID" value="KNC53251.1"/>
    <property type="molecule type" value="Genomic_DNA"/>
</dbReference>
<dbReference type="GO" id="GO:0140664">
    <property type="term" value="F:ATP-dependent DNA damage sensor activity"/>
    <property type="evidence" value="ECO:0007669"/>
    <property type="project" value="InterPro"/>
</dbReference>
<dbReference type="NCBIfam" id="TIGR00585">
    <property type="entry name" value="mutl"/>
    <property type="match status" value="1"/>
</dbReference>
<dbReference type="eggNOG" id="KOG1979">
    <property type="taxonomic scope" value="Eukaryota"/>
</dbReference>
<evidence type="ECO:0000259" key="7">
    <source>
        <dbReference type="SMART" id="SM01340"/>
    </source>
</evidence>
<dbReference type="SUPFAM" id="SSF55874">
    <property type="entry name" value="ATPase domain of HSP90 chaperone/DNA topoisomerase II/histidine kinase"/>
    <property type="match status" value="1"/>
</dbReference>
<keyword evidence="5" id="KW-0539">Nucleus</keyword>
<evidence type="ECO:0000256" key="3">
    <source>
        <dbReference type="ARBA" id="ARBA00022763"/>
    </source>
</evidence>
<reference evidence="8 9" key="1">
    <citation type="submission" date="2010-05" db="EMBL/GenBank/DDBJ databases">
        <title>The Genome Sequence of Thecamonas trahens ATCC 50062.</title>
        <authorList>
            <consortium name="The Broad Institute Genome Sequencing Platform"/>
            <person name="Russ C."/>
            <person name="Cuomo C."/>
            <person name="Shea T."/>
            <person name="Young S.K."/>
            <person name="Zeng Q."/>
            <person name="Koehrsen M."/>
            <person name="Haas B."/>
            <person name="Borodovsky M."/>
            <person name="Guigo R."/>
            <person name="Alvarado L."/>
            <person name="Berlin A."/>
            <person name="Bochicchio J."/>
            <person name="Borenstein D."/>
            <person name="Chapman S."/>
            <person name="Chen Z."/>
            <person name="Freedman E."/>
            <person name="Gellesch M."/>
            <person name="Goldberg J."/>
            <person name="Griggs A."/>
            <person name="Gujja S."/>
            <person name="Heilman E."/>
            <person name="Heiman D."/>
            <person name="Hepburn T."/>
            <person name="Howarth C."/>
            <person name="Jen D."/>
            <person name="Larson L."/>
            <person name="Mehta T."/>
            <person name="Park D."/>
            <person name="Pearson M."/>
            <person name="Roberts A."/>
            <person name="Saif S."/>
            <person name="Shenoy N."/>
            <person name="Sisk P."/>
            <person name="Stolte C."/>
            <person name="Sykes S."/>
            <person name="Thomson T."/>
            <person name="Walk T."/>
            <person name="White J."/>
            <person name="Yandava C."/>
            <person name="Burger G."/>
            <person name="Gray M.W."/>
            <person name="Holland P.W.H."/>
            <person name="King N."/>
            <person name="Lang F.B.F."/>
            <person name="Roger A.J."/>
            <person name="Ruiz-Trillo I."/>
            <person name="Lander E."/>
            <person name="Nusbaum C."/>
        </authorList>
    </citation>
    <scope>NUCLEOTIDE SEQUENCE [LARGE SCALE GENOMIC DNA]</scope>
    <source>
        <strain evidence="8 9">ATCC 50062</strain>
    </source>
</reference>
<evidence type="ECO:0000256" key="6">
    <source>
        <dbReference type="SAM" id="MobiDB-lite"/>
    </source>
</evidence>